<evidence type="ECO:0000313" key="1">
    <source>
        <dbReference type="EMBL" id="KAJ2989015.1"/>
    </source>
</evidence>
<name>A0ACC1P9U2_9PEZI</name>
<protein>
    <submittedName>
        <fullName evidence="1">Uncharacterized protein</fullName>
    </submittedName>
</protein>
<sequence>MESLSEETWDAVIYGTGLSQSLLALALSRSNKRILHLDANDFYGEHEAALSLQDADAWAHTHAGASVAQQLKESPLKKDANEIIVEASNPSEEGSVDKDKPATAATSLQTASNIFRSANVWRHPNAEAQGLSFPRAYSLALAPQIIHTKSILLSQLVSSKAYRQVEFLAVGSFFVYSTTDAGSGATLARIPSSREDVFSTQSIPARSKRALMKFLKFVIDYDLDDQRSIWQEKADRPLSEYLVEQFKLDKGLQDCILALTLTLDGKVTVKEGLATIHRHLTSIGLFGPGFCAVYPKWGGISEIAQVGCRAGAVGGAIYMLDTTVSMHEYGNNGEISLQLSKDISIQTTTFISSQQICSASSQTISRLVAVVNSPLPSLFEILTEGAPAPAVTVIAFPSASLSDDDRSGLDNPVYAFVHSSDTGECPSGQCVVYLTMQTVPRSSHILELALTALLRAAATTADVLYKLYYEQATSARNLVVASRGSATVLEFPSPSLGLAFDDNSLDAVKEAWKHVIKSEVPDTAFMKFEDREGMGDDDDDVYD</sequence>
<accession>A0ACC1P9U2</accession>
<dbReference type="EMBL" id="JAPDGR010000578">
    <property type="protein sequence ID" value="KAJ2989015.1"/>
    <property type="molecule type" value="Genomic_DNA"/>
</dbReference>
<reference evidence="1" key="1">
    <citation type="submission" date="2022-10" db="EMBL/GenBank/DDBJ databases">
        <title>Genome Sequence of Xylaria curta.</title>
        <authorList>
            <person name="Buettner E."/>
        </authorList>
    </citation>
    <scope>NUCLEOTIDE SEQUENCE</scope>
    <source>
        <strain evidence="1">Babe10</strain>
    </source>
</reference>
<evidence type="ECO:0000313" key="2">
    <source>
        <dbReference type="Proteomes" id="UP001143856"/>
    </source>
</evidence>
<dbReference type="Proteomes" id="UP001143856">
    <property type="component" value="Unassembled WGS sequence"/>
</dbReference>
<organism evidence="1 2">
    <name type="scientific">Xylaria curta</name>
    <dbReference type="NCBI Taxonomy" id="42375"/>
    <lineage>
        <taxon>Eukaryota</taxon>
        <taxon>Fungi</taxon>
        <taxon>Dikarya</taxon>
        <taxon>Ascomycota</taxon>
        <taxon>Pezizomycotina</taxon>
        <taxon>Sordariomycetes</taxon>
        <taxon>Xylariomycetidae</taxon>
        <taxon>Xylariales</taxon>
        <taxon>Xylariaceae</taxon>
        <taxon>Xylaria</taxon>
    </lineage>
</organism>
<comment type="caution">
    <text evidence="1">The sequence shown here is derived from an EMBL/GenBank/DDBJ whole genome shotgun (WGS) entry which is preliminary data.</text>
</comment>
<proteinExistence type="predicted"/>
<keyword evidence="2" id="KW-1185">Reference proteome</keyword>
<gene>
    <name evidence="1" type="ORF">NUW58_g3682</name>
</gene>